<feature type="region of interest" description="Disordered" evidence="4">
    <location>
        <begin position="90"/>
        <end position="121"/>
    </location>
</feature>
<proteinExistence type="inferred from homology"/>
<evidence type="ECO:0000256" key="3">
    <source>
        <dbReference type="RuleBase" id="RU364030"/>
    </source>
</evidence>
<dbReference type="GO" id="GO:0007021">
    <property type="term" value="P:tubulin complex assembly"/>
    <property type="evidence" value="ECO:0007669"/>
    <property type="project" value="UniProtKB-UniRule"/>
</dbReference>
<comment type="similarity">
    <text evidence="1 3">Belongs to the TBCA family.</text>
</comment>
<evidence type="ECO:0000313" key="5">
    <source>
        <dbReference type="EMBL" id="KAK6954001.1"/>
    </source>
</evidence>
<dbReference type="InterPro" id="IPR036126">
    <property type="entry name" value="TBCA_sf"/>
</dbReference>
<dbReference type="PANTHER" id="PTHR21500:SF0">
    <property type="entry name" value="TUBULIN-SPECIFIC CHAPERONE A"/>
    <property type="match status" value="1"/>
</dbReference>
<dbReference type="GO" id="GO:0048487">
    <property type="term" value="F:beta-tubulin binding"/>
    <property type="evidence" value="ECO:0007669"/>
    <property type="project" value="InterPro"/>
</dbReference>
<comment type="subcellular location">
    <subcellularLocation>
        <location evidence="3">Cytoplasm</location>
        <location evidence="3">Cytoskeleton</location>
    </subcellularLocation>
</comment>
<reference evidence="5 6" key="1">
    <citation type="journal article" date="2024" name="Front Chem Biol">
        <title>Unveiling the potential of Daldinia eschscholtzii MFLUCC 19-0629 through bioactivity and bioinformatics studies for enhanced sustainable agriculture production.</title>
        <authorList>
            <person name="Brooks S."/>
            <person name="Weaver J.A."/>
            <person name="Klomchit A."/>
            <person name="Alharthi S.A."/>
            <person name="Onlamun T."/>
            <person name="Nurani R."/>
            <person name="Vong T.K."/>
            <person name="Alberti F."/>
            <person name="Greco C."/>
        </authorList>
    </citation>
    <scope>NUCLEOTIDE SEQUENCE [LARGE SCALE GENOMIC DNA]</scope>
    <source>
        <strain evidence="5">MFLUCC 19-0629</strain>
    </source>
</reference>
<evidence type="ECO:0000256" key="1">
    <source>
        <dbReference type="ARBA" id="ARBA00006806"/>
    </source>
</evidence>
<evidence type="ECO:0000256" key="2">
    <source>
        <dbReference type="ARBA" id="ARBA00023186"/>
    </source>
</evidence>
<dbReference type="Proteomes" id="UP001369815">
    <property type="component" value="Unassembled WGS sequence"/>
</dbReference>
<dbReference type="GO" id="GO:0005829">
    <property type="term" value="C:cytosol"/>
    <property type="evidence" value="ECO:0007669"/>
    <property type="project" value="TreeGrafter"/>
</dbReference>
<comment type="caution">
    <text evidence="5">The sequence shown here is derived from an EMBL/GenBank/DDBJ whole genome shotgun (WGS) entry which is preliminary data.</text>
</comment>
<feature type="compositionally biased region" description="Basic and acidic residues" evidence="4">
    <location>
        <begin position="101"/>
        <end position="121"/>
    </location>
</feature>
<name>A0AAX6MP86_9PEZI</name>
<keyword evidence="2 3" id="KW-0143">Chaperone</keyword>
<sequence>MPAPSPLTIATQSVQRLVKEEKYYRKELTQQSERAKKLEAELKAAGPDVDGNSGFVLKQELKAVDETRAVFAPLNKRIEEAVQRLEEQIATAESENAPPEEIAKAKEALELGKSVEEPPVA</sequence>
<dbReference type="Pfam" id="PF02970">
    <property type="entry name" value="TBCA"/>
    <property type="match status" value="1"/>
</dbReference>
<dbReference type="PANTHER" id="PTHR21500">
    <property type="entry name" value="TUBULIN-SPECIFIC CHAPERONE A"/>
    <property type="match status" value="1"/>
</dbReference>
<keyword evidence="6" id="KW-1185">Reference proteome</keyword>
<dbReference type="GO" id="GO:0007023">
    <property type="term" value="P:post-chaperonin tubulin folding pathway"/>
    <property type="evidence" value="ECO:0007669"/>
    <property type="project" value="UniProtKB-UniRule"/>
</dbReference>
<organism evidence="5 6">
    <name type="scientific">Daldinia eschscholtzii</name>
    <dbReference type="NCBI Taxonomy" id="292717"/>
    <lineage>
        <taxon>Eukaryota</taxon>
        <taxon>Fungi</taxon>
        <taxon>Dikarya</taxon>
        <taxon>Ascomycota</taxon>
        <taxon>Pezizomycotina</taxon>
        <taxon>Sordariomycetes</taxon>
        <taxon>Xylariomycetidae</taxon>
        <taxon>Xylariales</taxon>
        <taxon>Hypoxylaceae</taxon>
        <taxon>Daldinia</taxon>
    </lineage>
</organism>
<evidence type="ECO:0000256" key="4">
    <source>
        <dbReference type="SAM" id="MobiDB-lite"/>
    </source>
</evidence>
<keyword evidence="3" id="KW-0206">Cytoskeleton</keyword>
<comment type="subunit">
    <text evidence="3">Supercomplex made of cofactors A to E. Cofactors A and D function by capturing and stabilizing tubulin in a quasi-native conformation. Cofactor E binds to the cofactor D-tubulin complex; interaction with cofactor C then causes the release of tubulin polypeptides that are committed to the native state.</text>
</comment>
<dbReference type="InterPro" id="IPR004226">
    <property type="entry name" value="TBCA"/>
</dbReference>
<accession>A0AAX6MP86</accession>
<dbReference type="EMBL" id="JBANMG010000004">
    <property type="protein sequence ID" value="KAK6954001.1"/>
    <property type="molecule type" value="Genomic_DNA"/>
</dbReference>
<evidence type="ECO:0000313" key="6">
    <source>
        <dbReference type="Proteomes" id="UP001369815"/>
    </source>
</evidence>
<dbReference type="SUPFAM" id="SSF46988">
    <property type="entry name" value="Tubulin chaperone cofactor A"/>
    <property type="match status" value="1"/>
</dbReference>
<keyword evidence="3" id="KW-0493">Microtubule</keyword>
<gene>
    <name evidence="5" type="ORF">Daesc_003963</name>
</gene>
<dbReference type="AlphaFoldDB" id="A0AAX6MP86"/>
<dbReference type="Gene3D" id="1.20.58.90">
    <property type="match status" value="1"/>
</dbReference>
<dbReference type="GO" id="GO:0005874">
    <property type="term" value="C:microtubule"/>
    <property type="evidence" value="ECO:0007669"/>
    <property type="project" value="UniProtKB-KW"/>
</dbReference>
<protein>
    <recommendedName>
        <fullName evidence="3">Tubulin-specific chaperone A</fullName>
    </recommendedName>
</protein>
<keyword evidence="3" id="KW-0963">Cytoplasm</keyword>